<name>A0A1F5TQN8_9BACT</name>
<reference evidence="2 3" key="1">
    <citation type="journal article" date="2016" name="Nat. Commun.">
        <title>Thousands of microbial genomes shed light on interconnected biogeochemical processes in an aquifer system.</title>
        <authorList>
            <person name="Anantharaman K."/>
            <person name="Brown C.T."/>
            <person name="Hug L.A."/>
            <person name="Sharon I."/>
            <person name="Castelle C.J."/>
            <person name="Probst A.J."/>
            <person name="Thomas B.C."/>
            <person name="Singh A."/>
            <person name="Wilkins M.J."/>
            <person name="Karaoz U."/>
            <person name="Brodie E.L."/>
            <person name="Williams K.H."/>
            <person name="Hubbard S.S."/>
            <person name="Banfield J.F."/>
        </authorList>
    </citation>
    <scope>NUCLEOTIDE SEQUENCE [LARGE SCALE GENOMIC DNA]</scope>
</reference>
<dbReference type="EMBL" id="MFGO01000013">
    <property type="protein sequence ID" value="OGF41158.1"/>
    <property type="molecule type" value="Genomic_DNA"/>
</dbReference>
<feature type="transmembrane region" description="Helical" evidence="1">
    <location>
        <begin position="170"/>
        <end position="191"/>
    </location>
</feature>
<comment type="caution">
    <text evidence="2">The sequence shown here is derived from an EMBL/GenBank/DDBJ whole genome shotgun (WGS) entry which is preliminary data.</text>
</comment>
<evidence type="ECO:0000313" key="2">
    <source>
        <dbReference type="EMBL" id="OGF41158.1"/>
    </source>
</evidence>
<keyword evidence="1" id="KW-1133">Transmembrane helix</keyword>
<dbReference type="AlphaFoldDB" id="A0A1F5TQN8"/>
<evidence type="ECO:0000313" key="3">
    <source>
        <dbReference type="Proteomes" id="UP000177579"/>
    </source>
</evidence>
<accession>A0A1F5TQN8</accession>
<keyword evidence="1" id="KW-0472">Membrane</keyword>
<feature type="transmembrane region" description="Helical" evidence="1">
    <location>
        <begin position="20"/>
        <end position="40"/>
    </location>
</feature>
<evidence type="ECO:0000256" key="1">
    <source>
        <dbReference type="SAM" id="Phobius"/>
    </source>
</evidence>
<proteinExistence type="predicted"/>
<dbReference type="Proteomes" id="UP000177579">
    <property type="component" value="Unassembled WGS sequence"/>
</dbReference>
<sequence length="315" mass="36359">MKYTNILKQSWDITWKNKYLWFFGLFAALLGNGGDLDIIVRGFDHDNKFFMFGWQQFSQTGIFNKNIFANIALLSVKEPLTLFLSLGTLLIFTFMVGFLIWMIISSQIAIVSNSVRIITGKKHNIKEGIKKGEENFWKVFILNMLLKLSIFFIFSFILFALFIKEAMLQSVIYVVLFILFLILAVILSFIIKYAICFVIIKGYTVINSLRAGWCLFVKNWLISLEMAFLLFVLNFLVVFLLAPFFFVFLIFSKVVLYFGVWFLFVSSACLFLLIVALVGAILSTFQISSWTSLFVELISRGGVSKLIRLFEKNKN</sequence>
<feature type="transmembrane region" description="Helical" evidence="1">
    <location>
        <begin position="257"/>
        <end position="282"/>
    </location>
</feature>
<feature type="transmembrane region" description="Helical" evidence="1">
    <location>
        <begin position="140"/>
        <end position="163"/>
    </location>
</feature>
<keyword evidence="1" id="KW-0812">Transmembrane</keyword>
<protein>
    <recommendedName>
        <fullName evidence="4">Glycerophosphoryl diester phosphodiesterase membrane domain-containing protein</fullName>
    </recommendedName>
</protein>
<gene>
    <name evidence="2" type="ORF">A2531_01400</name>
</gene>
<feature type="transmembrane region" description="Helical" evidence="1">
    <location>
        <begin position="228"/>
        <end position="251"/>
    </location>
</feature>
<evidence type="ECO:0008006" key="4">
    <source>
        <dbReference type="Google" id="ProtNLM"/>
    </source>
</evidence>
<feature type="transmembrane region" description="Helical" evidence="1">
    <location>
        <begin position="80"/>
        <end position="104"/>
    </location>
</feature>
<organism evidence="2 3">
    <name type="scientific">Candidatus Falkowbacteria bacterium RIFOXYD2_FULL_34_120</name>
    <dbReference type="NCBI Taxonomy" id="1798007"/>
    <lineage>
        <taxon>Bacteria</taxon>
        <taxon>Candidatus Falkowiibacteriota</taxon>
    </lineage>
</organism>